<accession>A0A3L7ATY2</accession>
<dbReference type="RefSeq" id="WP_121688149.1">
    <property type="nucleotide sequence ID" value="NZ_RCUY01000005.1"/>
</dbReference>
<gene>
    <name evidence="1" type="ORF">D9V34_07140</name>
</gene>
<evidence type="ECO:0000313" key="2">
    <source>
        <dbReference type="Proteomes" id="UP000269438"/>
    </source>
</evidence>
<reference evidence="1 2" key="1">
    <citation type="submission" date="2018-10" db="EMBL/GenBank/DDBJ databases">
        <authorList>
            <person name="Li J."/>
        </authorList>
    </citation>
    <scope>NUCLEOTIDE SEQUENCE [LARGE SCALE GENOMIC DNA]</scope>
    <source>
        <strain evidence="1 2">JCM 11654</strain>
    </source>
</reference>
<comment type="caution">
    <text evidence="1">The sequence shown here is derived from an EMBL/GenBank/DDBJ whole genome shotgun (WGS) entry which is preliminary data.</text>
</comment>
<sequence length="119" mass="13175">MSWVLAEDVIASWIGADAPDNPALVQTWIDRAEREVRFRVPDIQARIDAEQPPGELRERTRDVVIAMVLRTLRNPEGVRKITIVTGPFRETRTYPEGVPLGLVPSSDELAKLTGTGVSA</sequence>
<dbReference type="AlphaFoldDB" id="A0A3L7ATY2"/>
<dbReference type="Proteomes" id="UP000269438">
    <property type="component" value="Unassembled WGS sequence"/>
</dbReference>
<organism evidence="1 2">
    <name type="scientific">Mycetocola lacteus</name>
    <dbReference type="NCBI Taxonomy" id="76637"/>
    <lineage>
        <taxon>Bacteria</taxon>
        <taxon>Bacillati</taxon>
        <taxon>Actinomycetota</taxon>
        <taxon>Actinomycetes</taxon>
        <taxon>Micrococcales</taxon>
        <taxon>Microbacteriaceae</taxon>
        <taxon>Mycetocola</taxon>
    </lineage>
</organism>
<name>A0A3L7ATY2_9MICO</name>
<evidence type="ECO:0000313" key="1">
    <source>
        <dbReference type="EMBL" id="RLP83011.1"/>
    </source>
</evidence>
<keyword evidence="2" id="KW-1185">Reference proteome</keyword>
<dbReference type="EMBL" id="RCUY01000005">
    <property type="protein sequence ID" value="RLP83011.1"/>
    <property type="molecule type" value="Genomic_DNA"/>
</dbReference>
<dbReference type="OrthoDB" id="3268876at2"/>
<protein>
    <submittedName>
        <fullName evidence="1">Uncharacterized protein</fullName>
    </submittedName>
</protein>
<proteinExistence type="predicted"/>